<dbReference type="Gene3D" id="2.60.120.10">
    <property type="entry name" value="Jelly Rolls"/>
    <property type="match status" value="1"/>
</dbReference>
<dbReference type="Gene3D" id="1.10.10.60">
    <property type="entry name" value="Homeodomain-like"/>
    <property type="match status" value="1"/>
</dbReference>
<dbReference type="InterPro" id="IPR047264">
    <property type="entry name" value="Cupin_HpaA-like_N"/>
</dbReference>
<dbReference type="PATRIC" id="fig|759362.5.peg.3150"/>
<accession>F9YBX6</accession>
<dbReference type="Proteomes" id="UP000000692">
    <property type="component" value="Plasmid 2"/>
</dbReference>
<dbReference type="HOGENOM" id="CLU_000445_88_2_5"/>
<reference evidence="5 6" key="1">
    <citation type="journal article" date="2011" name="J. Bacteriol.">
        <title>Complete genome sequence of the industrial strain Ketogulonicigenium vulgare WSH-001.</title>
        <authorList>
            <person name="Liu L."/>
            <person name="Li Y."/>
            <person name="Zhang J."/>
            <person name="Zhou Z."/>
            <person name="Liu J."/>
            <person name="Li X."/>
            <person name="Zhou J."/>
            <person name="Du G."/>
            <person name="Wang L."/>
            <person name="Chen J."/>
        </authorList>
    </citation>
    <scope>NUCLEOTIDE SEQUENCE [LARGE SCALE GENOMIC DNA]</scope>
    <source>
        <strain evidence="5 6">WSH-001</strain>
        <plasmid evidence="6">pKVU_200</plasmid>
    </source>
</reference>
<protein>
    <submittedName>
        <fullName evidence="5">Probable transcriptional regulator</fullName>
    </submittedName>
</protein>
<dbReference type="Pfam" id="PF02311">
    <property type="entry name" value="AraC_binding"/>
    <property type="match status" value="1"/>
</dbReference>
<keyword evidence="6" id="KW-1185">Reference proteome</keyword>
<keyword evidence="2" id="KW-0238">DNA-binding</keyword>
<keyword evidence="5" id="KW-0614">Plasmid</keyword>
<feature type="domain" description="HTH araC/xylS-type" evidence="4">
    <location>
        <begin position="171"/>
        <end position="269"/>
    </location>
</feature>
<dbReference type="AlphaFoldDB" id="F9YBX6"/>
<dbReference type="CDD" id="cd06999">
    <property type="entry name" value="cupin_HpaA-like_N"/>
    <property type="match status" value="1"/>
</dbReference>
<dbReference type="SUPFAM" id="SSF51182">
    <property type="entry name" value="RmlC-like cupins"/>
    <property type="match status" value="1"/>
</dbReference>
<dbReference type="InterPro" id="IPR009057">
    <property type="entry name" value="Homeodomain-like_sf"/>
</dbReference>
<dbReference type="InterPro" id="IPR014710">
    <property type="entry name" value="RmlC-like_jellyroll"/>
</dbReference>
<geneLocation type="plasmid" evidence="6">
    <name>pKVU_200</name>
</geneLocation>
<name>F9YBX6_KETVW</name>
<dbReference type="InterPro" id="IPR011051">
    <property type="entry name" value="RmlC_Cupin_sf"/>
</dbReference>
<evidence type="ECO:0000313" key="6">
    <source>
        <dbReference type="Proteomes" id="UP000000692"/>
    </source>
</evidence>
<evidence type="ECO:0000256" key="2">
    <source>
        <dbReference type="ARBA" id="ARBA00023125"/>
    </source>
</evidence>
<dbReference type="PROSITE" id="PS01124">
    <property type="entry name" value="HTH_ARAC_FAMILY_2"/>
    <property type="match status" value="1"/>
</dbReference>
<dbReference type="PANTHER" id="PTHR43280:SF32">
    <property type="entry name" value="TRANSCRIPTIONAL REGULATORY PROTEIN"/>
    <property type="match status" value="1"/>
</dbReference>
<evidence type="ECO:0000256" key="1">
    <source>
        <dbReference type="ARBA" id="ARBA00023015"/>
    </source>
</evidence>
<dbReference type="PANTHER" id="PTHR43280">
    <property type="entry name" value="ARAC-FAMILY TRANSCRIPTIONAL REGULATOR"/>
    <property type="match status" value="1"/>
</dbReference>
<dbReference type="KEGG" id="kvl:KVU_PB0200"/>
<dbReference type="SMART" id="SM00342">
    <property type="entry name" value="HTH_ARAC"/>
    <property type="match status" value="1"/>
</dbReference>
<keyword evidence="3" id="KW-0804">Transcription</keyword>
<dbReference type="InterPro" id="IPR003313">
    <property type="entry name" value="AraC-bd"/>
</dbReference>
<sequence>MDGARIILDNPTMDQIPSYALYGEATQRPEWFHAETIPARSRRHGFTIAPHRHSHLFQVLILTAGRADMVLDGETHQLHAPAVAVLPALSVHGYTFSRDVDGHVLSLLTSALPRDILPAAAVLRDAAVIAAAHDLMHEPADPYAQQARATLLLIAINRATQTPPAPGTHLSAFRVLIEQHFRTPRPIKTYASALGISQTHLARLTRAGTGQSPLEMIEQRIALEIKRNLLFTNRSMKQIAADLGYDDPAYFSRVAARLLGQSARAYRANSVIRATAPPPPAPPA</sequence>
<dbReference type="OrthoDB" id="9814125at2"/>
<dbReference type="EMBL" id="CP002020">
    <property type="protein sequence ID" value="AEM42878.1"/>
    <property type="molecule type" value="Genomic_DNA"/>
</dbReference>
<dbReference type="GO" id="GO:0043565">
    <property type="term" value="F:sequence-specific DNA binding"/>
    <property type="evidence" value="ECO:0007669"/>
    <property type="project" value="InterPro"/>
</dbReference>
<evidence type="ECO:0000313" key="5">
    <source>
        <dbReference type="EMBL" id="AEM42878.1"/>
    </source>
</evidence>
<dbReference type="GO" id="GO:0003700">
    <property type="term" value="F:DNA-binding transcription factor activity"/>
    <property type="evidence" value="ECO:0007669"/>
    <property type="project" value="InterPro"/>
</dbReference>
<gene>
    <name evidence="5" type="primary">pobR</name>
    <name evidence="5" type="ordered locus">KVU_PB0200</name>
</gene>
<dbReference type="InterPro" id="IPR018060">
    <property type="entry name" value="HTH_AraC"/>
</dbReference>
<organism evidence="5 6">
    <name type="scientific">Ketogulonicigenium vulgare (strain WSH-001)</name>
    <dbReference type="NCBI Taxonomy" id="759362"/>
    <lineage>
        <taxon>Bacteria</taxon>
        <taxon>Pseudomonadati</taxon>
        <taxon>Pseudomonadota</taxon>
        <taxon>Alphaproteobacteria</taxon>
        <taxon>Rhodobacterales</taxon>
        <taxon>Roseobacteraceae</taxon>
        <taxon>Ketogulonicigenium</taxon>
    </lineage>
</organism>
<dbReference type="Pfam" id="PF12833">
    <property type="entry name" value="HTH_18"/>
    <property type="match status" value="1"/>
</dbReference>
<proteinExistence type="predicted"/>
<evidence type="ECO:0000259" key="4">
    <source>
        <dbReference type="PROSITE" id="PS01124"/>
    </source>
</evidence>
<keyword evidence="1" id="KW-0805">Transcription regulation</keyword>
<evidence type="ECO:0000256" key="3">
    <source>
        <dbReference type="ARBA" id="ARBA00023163"/>
    </source>
</evidence>
<dbReference type="SUPFAM" id="SSF46689">
    <property type="entry name" value="Homeodomain-like"/>
    <property type="match status" value="1"/>
</dbReference>